<reference evidence="2 3" key="1">
    <citation type="submission" date="2020-10" db="EMBL/GenBank/DDBJ databases">
        <authorList>
            <person name="Sedaghatjoo S."/>
        </authorList>
    </citation>
    <scope>NUCLEOTIDE SEQUENCE [LARGE SCALE GENOMIC DNA]</scope>
    <source>
        <strain evidence="2 3">LLFL</strain>
    </source>
</reference>
<organism evidence="2 3">
    <name type="scientific">Tilletia laevis</name>
    <dbReference type="NCBI Taxonomy" id="157183"/>
    <lineage>
        <taxon>Eukaryota</taxon>
        <taxon>Fungi</taxon>
        <taxon>Dikarya</taxon>
        <taxon>Basidiomycota</taxon>
        <taxon>Ustilaginomycotina</taxon>
        <taxon>Exobasidiomycetes</taxon>
        <taxon>Tilletiales</taxon>
        <taxon>Tilletiaceae</taxon>
        <taxon>Tilletia</taxon>
    </lineage>
</organism>
<dbReference type="AlphaFoldDB" id="A0A9N8LJQ6"/>
<gene>
    <name evidence="2" type="ORF">JKILLFL_G7915</name>
</gene>
<name>A0A9N8LJQ6_9BASI</name>
<protein>
    <submittedName>
        <fullName evidence="2">Uncharacterized protein</fullName>
    </submittedName>
</protein>
<evidence type="ECO:0000313" key="3">
    <source>
        <dbReference type="Proteomes" id="UP000836404"/>
    </source>
</evidence>
<evidence type="ECO:0000313" key="2">
    <source>
        <dbReference type="EMBL" id="CAD6921629.1"/>
    </source>
</evidence>
<dbReference type="EMBL" id="CAJHJF010001767">
    <property type="protein sequence ID" value="CAD6921629.1"/>
    <property type="molecule type" value="Genomic_DNA"/>
</dbReference>
<evidence type="ECO:0000256" key="1">
    <source>
        <dbReference type="SAM" id="MobiDB-lite"/>
    </source>
</evidence>
<comment type="caution">
    <text evidence="2">The sequence shown here is derived from an EMBL/GenBank/DDBJ whole genome shotgun (WGS) entry which is preliminary data.</text>
</comment>
<sequence>MVRAHQIQEAEETVAVCLLEELETDPEEEDVPSLLFISQAMLCDLYTPRYLHQRAPIPKSRDWVDTIFPDLDAARFKTWVCMDRASFAFIHDLIAESPVFGSTPRSPQAPVAEQLAIALHKFGTHGTGSGIRMEAGHWGQSEGHIVNSTRRVAHALCDILQHWIKWPGEQERAEESRNAAQRAGLEGMIGKVDGTDVVLHERPGERHP</sequence>
<proteinExistence type="predicted"/>
<feature type="region of interest" description="Disordered" evidence="1">
    <location>
        <begin position="174"/>
        <end position="195"/>
    </location>
</feature>
<accession>A0A9N8LJQ6</accession>
<keyword evidence="3" id="KW-1185">Reference proteome</keyword>
<dbReference type="Proteomes" id="UP000836404">
    <property type="component" value="Unassembled WGS sequence"/>
</dbReference>